<organism evidence="2">
    <name type="scientific">archaeon enrichment culture clone 1(2010)</name>
    <dbReference type="NCBI Taxonomy" id="795325"/>
    <lineage>
        <taxon>Archaea</taxon>
        <taxon>environmental samples</taxon>
    </lineage>
</organism>
<reference evidence="2" key="1">
    <citation type="journal article" date="2010" name="Environ. Microbiol.">
        <title>Metagenomic analyses of novel viruses and plasmids from a cultured environmental sample of hyperthermophilic neutrophiles.</title>
        <authorList>
            <person name="Garrett R.A."/>
            <person name="Prangishvili D."/>
            <person name="Shah S.A."/>
            <person name="Reuter M."/>
            <person name="Stetter K.O."/>
            <person name="Peng X."/>
        </authorList>
    </citation>
    <scope>NUCLEOTIDE SEQUENCE</scope>
    <source>
        <plasmid evidence="2">hyperthermophilic archaeal plasmid 1</plasmid>
    </source>
</reference>
<dbReference type="AlphaFoldDB" id="D9CGG5"/>
<protein>
    <submittedName>
        <fullName evidence="2">Uncharacterized protein</fullName>
    </submittedName>
</protein>
<evidence type="ECO:0000313" key="2">
    <source>
        <dbReference type="EMBL" id="ADJ54319.1"/>
    </source>
</evidence>
<keyword evidence="2" id="KW-0614">Plasmid</keyword>
<dbReference type="EMBL" id="GU722198">
    <property type="protein sequence ID" value="ADJ54319.1"/>
    <property type="molecule type" value="Genomic_DNA"/>
</dbReference>
<name>D9CGG5_9ARCH</name>
<keyword evidence="1" id="KW-1133">Transmembrane helix</keyword>
<evidence type="ECO:0000256" key="1">
    <source>
        <dbReference type="SAM" id="Phobius"/>
    </source>
</evidence>
<feature type="transmembrane region" description="Helical" evidence="1">
    <location>
        <begin position="37"/>
        <end position="58"/>
    </location>
</feature>
<gene>
    <name evidence="2" type="ORF">pHA1_gp41</name>
</gene>
<sequence>MSAKTKLISEKEAYEFVRQKAQEYVDRSVNRKGARYVASRLATALLLAGLPMTVANYFEPIQRGDLIVVPVKRPRSFVHEYILTPEEVRTLKSLIEEAKQFYSSLDRVLQDEKKRFLEYAGIENITSLDVYALKLRNLGLGQLLKGRYPLRRLELVLTYIAQAMEKKSVT</sequence>
<accession>D9CGG5</accession>
<proteinExistence type="predicted"/>
<geneLocation type="plasmid" evidence="2">
    <name>hyperthermophilic archaeal plasmid 1</name>
</geneLocation>
<keyword evidence="1" id="KW-0812">Transmembrane</keyword>
<keyword evidence="1" id="KW-0472">Membrane</keyword>